<dbReference type="EMBL" id="MKVH01000021">
    <property type="protein sequence ID" value="OJX57770.1"/>
    <property type="molecule type" value="Genomic_DNA"/>
</dbReference>
<evidence type="ECO:0000313" key="1">
    <source>
        <dbReference type="EMBL" id="OJX57770.1"/>
    </source>
</evidence>
<dbReference type="STRING" id="1895771.BGO89_07310"/>
<comment type="caution">
    <text evidence="1">The sequence shown here is derived from an EMBL/GenBank/DDBJ whole genome shotgun (WGS) entry which is preliminary data.</text>
</comment>
<evidence type="ECO:0000313" key="2">
    <source>
        <dbReference type="Proteomes" id="UP000184233"/>
    </source>
</evidence>
<name>A0A1M3KZG6_9BACT</name>
<gene>
    <name evidence="1" type="ORF">BGO89_07310</name>
</gene>
<sequence>MDGKLLTADSIHVECPDLHVRYTTKDSVLVLPTMTSVLPSSGLSASMETADLYDVRGRFVARIEQAPCASGMRWHRDYGLVYVVPTPAAKHRQDKTDGMIMGTPMVTLTAWRDGYAPTTVVLPVPATDTNVSVVMDLLPWWHRIHTVVLTASAPLVRYYSGSNGGRDTTSRSYSFGAWSGIANRPEPAMPTSWTTTDSSFEYLYDFNDHGLPYGITTRGMLMMDTVRNTVEWLSVSNGSSEPTGGNSSGIIVHRLPEWDTVTTGKLVLSMTDSIANRCLYHVTYSSRHNWTDTRPYTSESIVVGPHVPSEKDISVKCVILLKE</sequence>
<protein>
    <submittedName>
        <fullName evidence="1">Uncharacterized protein</fullName>
    </submittedName>
</protein>
<dbReference type="Proteomes" id="UP000184233">
    <property type="component" value="Unassembled WGS sequence"/>
</dbReference>
<organism evidence="1 2">
    <name type="scientific">Candidatus Kapaibacterium thiocyanatum</name>
    <dbReference type="NCBI Taxonomy" id="1895771"/>
    <lineage>
        <taxon>Bacteria</taxon>
        <taxon>Pseudomonadati</taxon>
        <taxon>Candidatus Kapaibacteriota</taxon>
        <taxon>Candidatus Kapaibacteriia</taxon>
        <taxon>Candidatus Kapaibacteriales</taxon>
        <taxon>Candidatus Kapaibacteriaceae</taxon>
        <taxon>Candidatus Kapaibacterium</taxon>
    </lineage>
</organism>
<dbReference type="AlphaFoldDB" id="A0A1M3KZG6"/>
<proteinExistence type="predicted"/>
<reference evidence="1 2" key="1">
    <citation type="submission" date="2016-09" db="EMBL/GenBank/DDBJ databases">
        <title>Genome-resolved meta-omics ties microbial dynamics to process performance in biotechnology for thiocyanate degradation.</title>
        <authorList>
            <person name="Kantor R.S."/>
            <person name="Huddy R.J."/>
            <person name="Iyer R."/>
            <person name="Thomas B.C."/>
            <person name="Brown C.T."/>
            <person name="Anantharaman K."/>
            <person name="Tringe S."/>
            <person name="Hettich R.L."/>
            <person name="Harrison S.T."/>
            <person name="Banfield J.F."/>
        </authorList>
    </citation>
    <scope>NUCLEOTIDE SEQUENCE [LARGE SCALE GENOMIC DNA]</scope>
    <source>
        <strain evidence="1">59-99</strain>
    </source>
</reference>
<accession>A0A1M3KZG6</accession>